<dbReference type="Pfam" id="PF01306">
    <property type="entry name" value="LacY_symp"/>
    <property type="match status" value="1"/>
</dbReference>
<feature type="transmembrane region" description="Helical" evidence="8">
    <location>
        <begin position="102"/>
        <end position="126"/>
    </location>
</feature>
<evidence type="ECO:0000259" key="9">
    <source>
        <dbReference type="PROSITE" id="PS50850"/>
    </source>
</evidence>
<evidence type="ECO:0000313" key="11">
    <source>
        <dbReference type="Proteomes" id="UP000078386"/>
    </source>
</evidence>
<dbReference type="GO" id="GO:0005886">
    <property type="term" value="C:plasma membrane"/>
    <property type="evidence" value="ECO:0007669"/>
    <property type="project" value="UniProtKB-SubCell"/>
</dbReference>
<evidence type="ECO:0000256" key="7">
    <source>
        <dbReference type="ARBA" id="ARBA00023136"/>
    </source>
</evidence>
<name>A0A1B7K3X8_9ENTR</name>
<keyword evidence="11" id="KW-1185">Reference proteome</keyword>
<dbReference type="NCBIfam" id="TIGR00882">
    <property type="entry name" value="2A0105"/>
    <property type="match status" value="1"/>
</dbReference>
<evidence type="ECO:0000256" key="2">
    <source>
        <dbReference type="ARBA" id="ARBA00022448"/>
    </source>
</evidence>
<keyword evidence="3" id="KW-1003">Cell membrane</keyword>
<feature type="domain" description="Major facilitator superfamily (MFS) profile" evidence="9">
    <location>
        <begin position="9"/>
        <end position="403"/>
    </location>
</feature>
<keyword evidence="4" id="KW-0997">Cell inner membrane</keyword>
<gene>
    <name evidence="10" type="ORF">M989_01399</name>
</gene>
<evidence type="ECO:0000256" key="4">
    <source>
        <dbReference type="ARBA" id="ARBA00022519"/>
    </source>
</evidence>
<evidence type="ECO:0000256" key="8">
    <source>
        <dbReference type="SAM" id="Phobius"/>
    </source>
</evidence>
<dbReference type="PANTHER" id="PTHR23522">
    <property type="entry name" value="BLL5896 PROTEIN"/>
    <property type="match status" value="1"/>
</dbReference>
<keyword evidence="5 8" id="KW-0812">Transmembrane</keyword>
<keyword evidence="2" id="KW-0813">Transport</keyword>
<dbReference type="PATRIC" id="fig|1354264.4.peg.1464"/>
<reference evidence="10 11" key="1">
    <citation type="submission" date="2016-04" db="EMBL/GenBank/DDBJ databases">
        <title>ATOL: Assembling a taxonomically balanced genome-scale reconstruction of the evolutionary history of the Enterobacteriaceae.</title>
        <authorList>
            <person name="Plunkett G.III."/>
            <person name="Neeno-Eckwall E.C."/>
            <person name="Glasner J.D."/>
            <person name="Perna N.T."/>
        </authorList>
    </citation>
    <scope>NUCLEOTIDE SEQUENCE [LARGE SCALE GENOMIC DNA]</scope>
    <source>
        <strain evidence="10 11">ATCC 51603</strain>
    </source>
</reference>
<dbReference type="SUPFAM" id="SSF103473">
    <property type="entry name" value="MFS general substrate transporter"/>
    <property type="match status" value="1"/>
</dbReference>
<dbReference type="PRINTS" id="PR00174">
    <property type="entry name" value="LACYSMPORT"/>
</dbReference>
<dbReference type="AlphaFoldDB" id="A0A1B7K3X8"/>
<feature type="transmembrane region" description="Helical" evidence="8">
    <location>
        <begin position="46"/>
        <end position="64"/>
    </location>
</feature>
<dbReference type="Proteomes" id="UP000078386">
    <property type="component" value="Unassembled WGS sequence"/>
</dbReference>
<protein>
    <submittedName>
        <fullName evidence="10">Major facilitator superfamily sucrose permease</fullName>
    </submittedName>
</protein>
<evidence type="ECO:0000256" key="5">
    <source>
        <dbReference type="ARBA" id="ARBA00022692"/>
    </source>
</evidence>
<accession>A0A1B7K3X8</accession>
<feature type="transmembrane region" description="Helical" evidence="8">
    <location>
        <begin position="321"/>
        <end position="341"/>
    </location>
</feature>
<keyword evidence="6 8" id="KW-1133">Transmembrane helix</keyword>
<dbReference type="GO" id="GO:0015528">
    <property type="term" value="F:lactose:proton symporter activity"/>
    <property type="evidence" value="ECO:0007669"/>
    <property type="project" value="TreeGrafter"/>
</dbReference>
<evidence type="ECO:0000256" key="6">
    <source>
        <dbReference type="ARBA" id="ARBA00022989"/>
    </source>
</evidence>
<organism evidence="10 11">
    <name type="scientific">Kluyvera georgiana ATCC 51603</name>
    <dbReference type="NCBI Taxonomy" id="1354264"/>
    <lineage>
        <taxon>Bacteria</taxon>
        <taxon>Pseudomonadati</taxon>
        <taxon>Pseudomonadota</taxon>
        <taxon>Gammaproteobacteria</taxon>
        <taxon>Enterobacterales</taxon>
        <taxon>Enterobacteriaceae</taxon>
        <taxon>Kluyvera</taxon>
    </lineage>
</organism>
<feature type="transmembrane region" description="Helical" evidence="8">
    <location>
        <begin position="146"/>
        <end position="162"/>
    </location>
</feature>
<feature type="transmembrane region" description="Helical" evidence="8">
    <location>
        <begin position="380"/>
        <end position="399"/>
    </location>
</feature>
<dbReference type="EMBL" id="LXEU01000032">
    <property type="protein sequence ID" value="OAT54840.1"/>
    <property type="molecule type" value="Genomic_DNA"/>
</dbReference>
<dbReference type="Gene3D" id="1.20.1250.20">
    <property type="entry name" value="MFS general substrate transporter like domains"/>
    <property type="match status" value="2"/>
</dbReference>
<keyword evidence="7 8" id="KW-0472">Membrane</keyword>
<comment type="caution">
    <text evidence="10">The sequence shown here is derived from an EMBL/GenBank/DDBJ whole genome shotgun (WGS) entry which is preliminary data.</text>
</comment>
<feature type="transmembrane region" description="Helical" evidence="8">
    <location>
        <begin position="292"/>
        <end position="315"/>
    </location>
</feature>
<dbReference type="InterPro" id="IPR000576">
    <property type="entry name" value="LacY/RafB_perm_fam"/>
</dbReference>
<evidence type="ECO:0000256" key="3">
    <source>
        <dbReference type="ARBA" id="ARBA00022475"/>
    </source>
</evidence>
<proteinExistence type="predicted"/>
<dbReference type="InterPro" id="IPR020846">
    <property type="entry name" value="MFS_dom"/>
</dbReference>
<dbReference type="PROSITE" id="PS50850">
    <property type="entry name" value="MFS"/>
    <property type="match status" value="1"/>
</dbReference>
<sequence>MVSTINKQAYIRISLCLFVFYFAWSTSWSFLAIWLADNVGLNSEKIGFVLSINALFALAMKPVCGYIMDKLGLGKHLLVIVTLASVLAAPFFIWVYQPLLGFNLIAGMLVGALYLSFAYLAGVLVFESYADRYSRAWSFEFGRVRMWGSMGWAVASLFAGQLFNLSPSYNFCVTSLACVVLLMLLGMLKTQGEGIDWQAVNAGQKAPVNKTDVKMLFTQSGFWILMLFYGGIIWMMQSAEQQFPRYFVSFFADHKQGNAMLGYMGSVQSAVEFILMFSIPWLINKVGARNGLLLAGFVIGLRLIVSALATHAWMIAIIKPFYGLEMALLLVSIFKYLSLYFDKRLTGTVYMVLGCFNYLGIALINPIAGMLYDRYGFAKTYLVMGVIAWVITLIGIQVLGKGRYGRTSPAPISAAQG</sequence>
<dbReference type="PANTHER" id="PTHR23522:SF10">
    <property type="entry name" value="3-PHENYLPROPIONIC ACID TRANSPORTER-RELATED"/>
    <property type="match status" value="1"/>
</dbReference>
<dbReference type="RefSeq" id="WP_167351048.1">
    <property type="nucleotide sequence ID" value="NZ_LXEU01000032.1"/>
</dbReference>
<feature type="transmembrane region" description="Helical" evidence="8">
    <location>
        <begin position="220"/>
        <end position="239"/>
    </location>
</feature>
<feature type="transmembrane region" description="Helical" evidence="8">
    <location>
        <begin position="76"/>
        <end position="96"/>
    </location>
</feature>
<dbReference type="InterPro" id="IPR036259">
    <property type="entry name" value="MFS_trans_sf"/>
</dbReference>
<dbReference type="GO" id="GO:0030395">
    <property type="term" value="F:lactose binding"/>
    <property type="evidence" value="ECO:0007669"/>
    <property type="project" value="TreeGrafter"/>
</dbReference>
<feature type="transmembrane region" description="Helical" evidence="8">
    <location>
        <begin position="348"/>
        <end position="368"/>
    </location>
</feature>
<evidence type="ECO:0000256" key="1">
    <source>
        <dbReference type="ARBA" id="ARBA00004429"/>
    </source>
</evidence>
<feature type="transmembrane region" description="Helical" evidence="8">
    <location>
        <begin position="168"/>
        <end position="188"/>
    </location>
</feature>
<feature type="transmembrane region" description="Helical" evidence="8">
    <location>
        <begin position="12"/>
        <end position="34"/>
    </location>
</feature>
<evidence type="ECO:0000313" key="10">
    <source>
        <dbReference type="EMBL" id="OAT54840.1"/>
    </source>
</evidence>
<comment type="subcellular location">
    <subcellularLocation>
        <location evidence="1">Cell inner membrane</location>
        <topology evidence="1">Multi-pass membrane protein</topology>
    </subcellularLocation>
</comment>
<feature type="transmembrane region" description="Helical" evidence="8">
    <location>
        <begin position="259"/>
        <end position="283"/>
    </location>
</feature>